<evidence type="ECO:0008006" key="3">
    <source>
        <dbReference type="Google" id="ProtNLM"/>
    </source>
</evidence>
<organism evidence="1 2">
    <name type="scientific">Marinagarivorans cellulosilyticus</name>
    <dbReference type="NCBI Taxonomy" id="2721545"/>
    <lineage>
        <taxon>Bacteria</taxon>
        <taxon>Pseudomonadati</taxon>
        <taxon>Pseudomonadota</taxon>
        <taxon>Gammaproteobacteria</taxon>
        <taxon>Cellvibrionales</taxon>
        <taxon>Cellvibrionaceae</taxon>
        <taxon>Marinagarivorans</taxon>
    </lineage>
</organism>
<dbReference type="Gene3D" id="3.90.50.10">
    <property type="entry name" value="Photosynthetic Reaction Center, subunit H, domain 2"/>
    <property type="match status" value="2"/>
</dbReference>
<evidence type="ECO:0000313" key="1">
    <source>
        <dbReference type="EMBL" id="BCD98157.1"/>
    </source>
</evidence>
<dbReference type="SUPFAM" id="SSF50346">
    <property type="entry name" value="PRC-barrel domain"/>
    <property type="match status" value="2"/>
</dbReference>
<dbReference type="RefSeq" id="WP_236982324.1">
    <property type="nucleotide sequence ID" value="NZ_AP023086.1"/>
</dbReference>
<reference evidence="1 2" key="1">
    <citation type="journal article" date="2022" name="IScience">
        <title>An ultrasensitive nanofiber-based assay for enzymatic hydrolysis and deep-sea microbial degradation of cellulose.</title>
        <authorList>
            <person name="Tsudome M."/>
            <person name="Tachioka M."/>
            <person name="Miyazaki M."/>
            <person name="Uchimura K."/>
            <person name="Tsuda M."/>
            <person name="Takaki Y."/>
            <person name="Deguchi S."/>
        </authorList>
    </citation>
    <scope>NUCLEOTIDE SEQUENCE [LARGE SCALE GENOMIC DNA]</scope>
    <source>
        <strain evidence="1 2">GE09</strain>
    </source>
</reference>
<dbReference type="EMBL" id="AP023086">
    <property type="protein sequence ID" value="BCD98157.1"/>
    <property type="molecule type" value="Genomic_DNA"/>
</dbReference>
<keyword evidence="2" id="KW-1185">Reference proteome</keyword>
<dbReference type="InterPro" id="IPR014747">
    <property type="entry name" value="Bac_photo_RC_H_C"/>
</dbReference>
<gene>
    <name evidence="1" type="ORF">MARGE09_P2358</name>
</gene>
<dbReference type="AlphaFoldDB" id="A0AAN1WIF0"/>
<dbReference type="Proteomes" id="UP001320119">
    <property type="component" value="Chromosome"/>
</dbReference>
<dbReference type="GO" id="GO:0019684">
    <property type="term" value="P:photosynthesis, light reaction"/>
    <property type="evidence" value="ECO:0007669"/>
    <property type="project" value="InterPro"/>
</dbReference>
<protein>
    <recommendedName>
        <fullName evidence="3">PRC-barrel domain containing protein</fullName>
    </recommendedName>
</protein>
<name>A0AAN1WIF0_9GAMM</name>
<dbReference type="KEGG" id="marq:MARGE09_P2358"/>
<evidence type="ECO:0000313" key="2">
    <source>
        <dbReference type="Proteomes" id="UP001320119"/>
    </source>
</evidence>
<dbReference type="InterPro" id="IPR011033">
    <property type="entry name" value="PRC_barrel-like_sf"/>
</dbReference>
<dbReference type="GO" id="GO:0030077">
    <property type="term" value="C:plasma membrane light-harvesting complex"/>
    <property type="evidence" value="ECO:0007669"/>
    <property type="project" value="InterPro"/>
</dbReference>
<accession>A0AAN1WIF0</accession>
<proteinExistence type="predicted"/>
<sequence>MFYPYKDLKALSAITSDGSRFKVNDILFDDLHWTARYLVIDTHNWLPGGKKLLISPISIDTVDADNQVLQLNISKDQLLNAPSLDEHAPISKHYEKTFFQYYGYGFYWMYGGMWGATANPMTLREPMNTGISDGENVDYHLRSINEVLGYKLHAKDRSFGHIEDFLLSTEHWAIAFIAANTRNWLPGGEHVLLAPDHFTSVEWADQEIMLGMTKEEIKNSPPYDPLQPNRSAIFALEQQAQHKVS</sequence>